<proteinExistence type="predicted"/>
<evidence type="ECO:0000313" key="2">
    <source>
        <dbReference type="EMBL" id="GAI41259.1"/>
    </source>
</evidence>
<keyword evidence="1" id="KW-0472">Membrane</keyword>
<name>X1QDA0_9ZZZZ</name>
<protein>
    <submittedName>
        <fullName evidence="2">Uncharacterized protein</fullName>
    </submittedName>
</protein>
<feature type="non-terminal residue" evidence="2">
    <location>
        <position position="137"/>
    </location>
</feature>
<comment type="caution">
    <text evidence="2">The sequence shown here is derived from an EMBL/GenBank/DDBJ whole genome shotgun (WGS) entry which is preliminary data.</text>
</comment>
<evidence type="ECO:0000256" key="1">
    <source>
        <dbReference type="SAM" id="Phobius"/>
    </source>
</evidence>
<feature type="transmembrane region" description="Helical" evidence="1">
    <location>
        <begin position="109"/>
        <end position="127"/>
    </location>
</feature>
<gene>
    <name evidence="2" type="ORF">S06H3_50192</name>
</gene>
<reference evidence="2" key="1">
    <citation type="journal article" date="2014" name="Front. Microbiol.">
        <title>High frequency of phylogenetically diverse reductive dehalogenase-homologous genes in deep subseafloor sedimentary metagenomes.</title>
        <authorList>
            <person name="Kawai M."/>
            <person name="Futagami T."/>
            <person name="Toyoda A."/>
            <person name="Takaki Y."/>
            <person name="Nishi S."/>
            <person name="Hori S."/>
            <person name="Arai W."/>
            <person name="Tsubouchi T."/>
            <person name="Morono Y."/>
            <person name="Uchiyama I."/>
            <person name="Ito T."/>
            <person name="Fujiyama A."/>
            <person name="Inagaki F."/>
            <person name="Takami H."/>
        </authorList>
    </citation>
    <scope>NUCLEOTIDE SEQUENCE</scope>
    <source>
        <strain evidence="2">Expedition CK06-06</strain>
    </source>
</reference>
<feature type="transmembrane region" description="Helical" evidence="1">
    <location>
        <begin position="84"/>
        <end position="103"/>
    </location>
</feature>
<dbReference type="AlphaFoldDB" id="X1QDA0"/>
<dbReference type="EMBL" id="BARV01031755">
    <property type="protein sequence ID" value="GAI41259.1"/>
    <property type="molecule type" value="Genomic_DNA"/>
</dbReference>
<feature type="transmembrane region" description="Helical" evidence="1">
    <location>
        <begin position="25"/>
        <end position="47"/>
    </location>
</feature>
<keyword evidence="1" id="KW-1133">Transmembrane helix</keyword>
<organism evidence="2">
    <name type="scientific">marine sediment metagenome</name>
    <dbReference type="NCBI Taxonomy" id="412755"/>
    <lineage>
        <taxon>unclassified sequences</taxon>
        <taxon>metagenomes</taxon>
        <taxon>ecological metagenomes</taxon>
    </lineage>
</organism>
<sequence length="137" mass="15212">MATGIIILVRKYKISKGIEKVQIQYFFIGAALSAVVGATTNLIAPALFGSYSLWQFGPLSLIFLVIFTTYAITKHHLFNIRVIATELLVGLISSVLLIEVVLSDSLPEILFKLAILVAFVYLGWSLIQSVLKEIERR</sequence>
<feature type="transmembrane region" description="Helical" evidence="1">
    <location>
        <begin position="53"/>
        <end position="72"/>
    </location>
</feature>
<accession>X1QDA0</accession>
<keyword evidence="1" id="KW-0812">Transmembrane</keyword>